<evidence type="ECO:0000256" key="12">
    <source>
        <dbReference type="SAM" id="MobiDB-lite"/>
    </source>
</evidence>
<comment type="cofactor">
    <cofactor evidence="11">
        <name>Zn(2+)</name>
        <dbReference type="ChEBI" id="CHEBI:29105"/>
    </cofactor>
    <text evidence="11">The zinc ions have a structural role.</text>
</comment>
<evidence type="ECO:0000256" key="4">
    <source>
        <dbReference type="ARBA" id="ARBA00022723"/>
    </source>
</evidence>
<evidence type="ECO:0000256" key="10">
    <source>
        <dbReference type="ARBA" id="ARBA00049431"/>
    </source>
</evidence>
<feature type="region of interest" description="Disordered" evidence="12">
    <location>
        <begin position="234"/>
        <end position="255"/>
    </location>
</feature>
<evidence type="ECO:0000256" key="1">
    <source>
        <dbReference type="ARBA" id="ARBA00004286"/>
    </source>
</evidence>
<feature type="compositionally biased region" description="Pro residues" evidence="12">
    <location>
        <begin position="1268"/>
        <end position="1280"/>
    </location>
</feature>
<evidence type="ECO:0000313" key="14">
    <source>
        <dbReference type="Ensembl" id="ENSPKIP00000032590.1"/>
    </source>
</evidence>
<dbReference type="STRING" id="1676925.ENSPKIP00000032590"/>
<dbReference type="InterPro" id="IPR046942">
    <property type="entry name" value="TET_oxygenase"/>
</dbReference>
<dbReference type="GO" id="GO:0005634">
    <property type="term" value="C:nucleus"/>
    <property type="evidence" value="ECO:0007669"/>
    <property type="project" value="UniProtKB-UniRule"/>
</dbReference>
<reference evidence="14" key="1">
    <citation type="submission" date="2025-08" db="UniProtKB">
        <authorList>
            <consortium name="Ensembl"/>
        </authorList>
    </citation>
    <scope>IDENTIFICATION</scope>
</reference>
<feature type="compositionally biased region" description="Basic and acidic residues" evidence="12">
    <location>
        <begin position="1507"/>
        <end position="1529"/>
    </location>
</feature>
<dbReference type="Pfam" id="PF12851">
    <property type="entry name" value="Tet_JBP"/>
    <property type="match status" value="1"/>
</dbReference>
<dbReference type="InterPro" id="IPR024779">
    <property type="entry name" value="2OGFeDO_JBP1/TET_oxygenase_dom"/>
</dbReference>
<dbReference type="GO" id="GO:0141166">
    <property type="term" value="P:chromosomal 5-methylcytosine DNA demethylation pathway"/>
    <property type="evidence" value="ECO:0007669"/>
    <property type="project" value="UniProtKB-UniRule"/>
</dbReference>
<dbReference type="SMART" id="SM01333">
    <property type="entry name" value="Tet_JBP"/>
    <property type="match status" value="1"/>
</dbReference>
<comment type="function">
    <text evidence="11">Dioxygenase that catalyzes the conversion of the modified genomic base 5-methylcytosine (5mC) into 5-hydroxymethylcytosine (5hmC) and plays a key role in epigenetic chromatin reprogramming during embryonic development.</text>
</comment>
<feature type="domain" description="Methylcytosine dioxygenase TET1-3 oxygenase" evidence="13">
    <location>
        <begin position="1025"/>
        <end position="1581"/>
    </location>
</feature>
<dbReference type="GO" id="GO:0030099">
    <property type="term" value="P:myeloid cell differentiation"/>
    <property type="evidence" value="ECO:0007669"/>
    <property type="project" value="TreeGrafter"/>
</dbReference>
<comment type="catalytic activity">
    <reaction evidence="11">
        <text>a 5-methyl-2'-deoxycytidine in DNA + 2-oxoglutarate + O2 = a 5-hydroxymethyl-2'-deoxycytidine in DNA + succinate + CO2</text>
        <dbReference type="Rhea" id="RHEA:52636"/>
        <dbReference type="Rhea" id="RHEA-COMP:11370"/>
        <dbReference type="Rhea" id="RHEA-COMP:13315"/>
        <dbReference type="ChEBI" id="CHEBI:15379"/>
        <dbReference type="ChEBI" id="CHEBI:16526"/>
        <dbReference type="ChEBI" id="CHEBI:16810"/>
        <dbReference type="ChEBI" id="CHEBI:30031"/>
        <dbReference type="ChEBI" id="CHEBI:85454"/>
        <dbReference type="ChEBI" id="CHEBI:136731"/>
        <dbReference type="EC" id="1.14.11.80"/>
    </reaction>
</comment>
<comment type="catalytic activity">
    <reaction evidence="10 11">
        <text>a 5-hydroxymethyl-2'-deoxycytidine in DNA + 2-oxoglutarate + O2 = a 5-formyl-2'-deoxycytidine in DNA + succinate + CO2 + H2O</text>
        <dbReference type="Rhea" id="RHEA:53828"/>
        <dbReference type="Rhea" id="RHEA-COMP:13315"/>
        <dbReference type="Rhea" id="RHEA-COMP:13656"/>
        <dbReference type="ChEBI" id="CHEBI:15377"/>
        <dbReference type="ChEBI" id="CHEBI:15379"/>
        <dbReference type="ChEBI" id="CHEBI:16526"/>
        <dbReference type="ChEBI" id="CHEBI:16810"/>
        <dbReference type="ChEBI" id="CHEBI:30031"/>
        <dbReference type="ChEBI" id="CHEBI:136731"/>
        <dbReference type="ChEBI" id="CHEBI:137731"/>
        <dbReference type="EC" id="1.14.11.80"/>
    </reaction>
</comment>
<sequence>MLCWDSAKWRDVKQGDTEDSPVHGASADQMETEQANHEEEEKLIHSPPSVPQLNGNKISKLQNGNQLPGGFAQQVNGEDSWNHFKSYTEVSQIKRHHQIHSCSADAQNMFENNPYRTNGEITHAYSEPSSQGLHQEKKCQVDPEVNGKADNVGIPLSKSDLHCFPEFTDTEEVDCGALQEQQSDKRICAFAEGDVFARVRGKPTAAASNGATMTSAAMEGLNSNTLEEALCQYYPDHSTPSPPQENATEHLATEDDPERVMHSPFLTSGLPTLPQIPSYGRRDENFVEAGRRVDYGRAPSMESQQPQQQLHPPQDISEGAVQEELVPGGEPLMLHNQNTTGRLQNCLHSADIYQGSSEKLNETFLGITSQTGDTGSPGSFSDESALQIIEDAVSDPEDCLLATNSTLLSQKYEQQVQLGVQQKADSRGQAIHYGLQNLAGPDLSNQQPPANLVENVPDLKCDQGLQTQSVRNAEEIRRAENALALKRGADGTSKSGRASRDLSWIDLNSSPPAQAWKTFDSHLHQRHLEAGTSEPTGGAQTQDFKMSSMQQHEEYPQLSYKKRLDHINQPQHGLTLTYNDVNDAGISDNYKFDRTAQLPPQPEHAHEPMAKKQCMQQQQLVPNQNKFPQLPAAPTLMQKRAQFPHDMLRPQGPECSTLQMCLKAESRGCCSQQGLLQTPQQRELQRHAALRMYLLQKQERQEHQKIPDDFKYRLKAIKTENDLGLESLSTHQAHEPGNPSPQIYVKQEEPHATCALQQDSIITTTEHHLKQYQLAANLHRGDPLAKKLPNKVKVETSGPVTVLSMHANLKGVDTGPTAEKNSLLQVNHEKNSVSSLSTFLESPRRLLDPRVKSLLDMPVKTQYEIPSCHCVEQLSERDEGPYYTHLGAAPNVAAIRELMEQRYGQTGSSIRIEKVVYTGKEGKSNQGCPIAKWVIRRGSEDEKLLVLVRERAGHTCATAAIVVVIVIWEGISTSLADQLYTELSDTLTKHGVLTNRRCAFNEERTCACQGWNSDSCGASFSFGCSWSMYYNGCKFARSKTPRKFKLLVDDSKQEEKVEQRLQNLATLIAPVYKKMAPDAYSNQVEHENRAESCRLGLQEGRPFSGVTVCMDFCAHAHRDLHNMQGGSTVVCTLTREDNRQIGKIPEDEQLHVLPLYTVSPTDEFGSVEGQQKKAESGAIQVLSVFRREVRKLSEPAKPCRLRRLESRKSSASKPPNPDTPNSKGEKALQVKLKQENAGDSAPESGSSHMAATALAHQSQLVTQHQQLRPPPPYPGSPQHPQPNYGHFPHQADPFSKSPASGSCYSSALRVPSESHPASSYPGALNNGNLYRGYPCNGTVPVDAFSPYYSSNVKHLSIYPSQGPQLYSPQYAGQPPFGVGYPPQHADPGAQVSSYGQCNTPSTVHPMGPYPPFSLNGRSDLQYMEAVSQQPSSHPDYGAMNKSSQYGAPPNSYFAQAFKMFAPPQDSIHVHDVAEMELRGMNGKVPGTESSTEQGFGLPNGNIAGGLEKPESEEPKSAKNAEEWSDNEHNFLDPNIGGIAVAPSHGSILIECAKRELHATTPLKNPDRNHPTRISLVFYQHKNLNEAKHGLAAWEAKMAEKAREKEEDAEKNGNEATPSKGKKIKREHGHLLQFLDPSCRHDIRAMTQGSVSSTTNTYMYTAPYVFTKVSGPYSTLV</sequence>
<evidence type="ECO:0000256" key="11">
    <source>
        <dbReference type="RuleBase" id="RU367064"/>
    </source>
</evidence>
<evidence type="ECO:0000256" key="2">
    <source>
        <dbReference type="ARBA" id="ARBA00007502"/>
    </source>
</evidence>
<keyword evidence="8 11" id="KW-0408">Iron</keyword>
<comment type="similarity">
    <text evidence="2 11">Belongs to the TET family.</text>
</comment>
<feature type="compositionally biased region" description="Polar residues" evidence="12">
    <location>
        <begin position="1243"/>
        <end position="1262"/>
    </location>
</feature>
<accession>A0A3B3SQI9</accession>
<dbReference type="GO" id="GO:0005694">
    <property type="term" value="C:chromosome"/>
    <property type="evidence" value="ECO:0007669"/>
    <property type="project" value="UniProtKB-SubCell"/>
</dbReference>
<evidence type="ECO:0000256" key="5">
    <source>
        <dbReference type="ARBA" id="ARBA00022833"/>
    </source>
</evidence>
<evidence type="ECO:0000256" key="9">
    <source>
        <dbReference type="ARBA" id="ARBA00047840"/>
    </source>
</evidence>
<keyword evidence="3" id="KW-0158">Chromosome</keyword>
<keyword evidence="6 11" id="KW-0223">Dioxygenase</keyword>
<dbReference type="Proteomes" id="UP000261540">
    <property type="component" value="Unplaced"/>
</dbReference>
<evidence type="ECO:0000256" key="3">
    <source>
        <dbReference type="ARBA" id="ARBA00022454"/>
    </source>
</evidence>
<comment type="catalytic activity">
    <reaction evidence="9 11">
        <text>a 5-formyl-2'-deoxycytidine in DNA + 2-oxoglutarate + O2 = a 5-carboxyl-2'-deoxycytidine in DNA + succinate + CO2 + H(+)</text>
        <dbReference type="Rhea" id="RHEA:53832"/>
        <dbReference type="Rhea" id="RHEA-COMP:13656"/>
        <dbReference type="Rhea" id="RHEA-COMP:13657"/>
        <dbReference type="ChEBI" id="CHEBI:15378"/>
        <dbReference type="ChEBI" id="CHEBI:15379"/>
        <dbReference type="ChEBI" id="CHEBI:16526"/>
        <dbReference type="ChEBI" id="CHEBI:16810"/>
        <dbReference type="ChEBI" id="CHEBI:30031"/>
        <dbReference type="ChEBI" id="CHEBI:137731"/>
        <dbReference type="ChEBI" id="CHEBI:137732"/>
        <dbReference type="EC" id="1.14.11.80"/>
    </reaction>
</comment>
<feature type="compositionally biased region" description="Basic and acidic residues" evidence="12">
    <location>
        <begin position="34"/>
        <end position="44"/>
    </location>
</feature>
<feature type="compositionally biased region" description="Basic and acidic residues" evidence="12">
    <location>
        <begin position="1223"/>
        <end position="1236"/>
    </location>
</feature>
<comment type="subcellular location">
    <subcellularLocation>
        <location evidence="1">Chromosome</location>
    </subcellularLocation>
</comment>
<keyword evidence="15" id="KW-1185">Reference proteome</keyword>
<feature type="compositionally biased region" description="Basic and acidic residues" evidence="12">
    <location>
        <begin position="1601"/>
        <end position="1612"/>
    </location>
</feature>
<evidence type="ECO:0000259" key="13">
    <source>
        <dbReference type="SMART" id="SM01333"/>
    </source>
</evidence>
<organism evidence="14 15">
    <name type="scientific">Paramormyrops kingsleyae</name>
    <dbReference type="NCBI Taxonomy" id="1676925"/>
    <lineage>
        <taxon>Eukaryota</taxon>
        <taxon>Metazoa</taxon>
        <taxon>Chordata</taxon>
        <taxon>Craniata</taxon>
        <taxon>Vertebrata</taxon>
        <taxon>Euteleostomi</taxon>
        <taxon>Actinopterygii</taxon>
        <taxon>Neopterygii</taxon>
        <taxon>Teleostei</taxon>
        <taxon>Osteoglossocephala</taxon>
        <taxon>Osteoglossomorpha</taxon>
        <taxon>Osteoglossiformes</taxon>
        <taxon>Mormyridae</taxon>
        <taxon>Paramormyrops</taxon>
    </lineage>
</organism>
<dbReference type="KEGG" id="pki:111852123"/>
<name>A0A3B3SQI9_9TELE</name>
<evidence type="ECO:0000256" key="8">
    <source>
        <dbReference type="ARBA" id="ARBA00023004"/>
    </source>
</evidence>
<feature type="region of interest" description="Disordered" evidence="12">
    <location>
        <begin position="10"/>
        <end position="50"/>
    </location>
</feature>
<feature type="region of interest" description="Disordered" evidence="12">
    <location>
        <begin position="1601"/>
        <end position="1625"/>
    </location>
</feature>
<evidence type="ECO:0000256" key="7">
    <source>
        <dbReference type="ARBA" id="ARBA00023002"/>
    </source>
</evidence>
<evidence type="ECO:0000256" key="6">
    <source>
        <dbReference type="ARBA" id="ARBA00022964"/>
    </source>
</evidence>
<feature type="region of interest" description="Disordered" evidence="12">
    <location>
        <begin position="1196"/>
        <end position="1300"/>
    </location>
</feature>
<dbReference type="GeneTree" id="ENSGT00940000160003"/>
<dbReference type="GO" id="GO:0070579">
    <property type="term" value="F:DNA 5-methylcytosine dioxygenase activity"/>
    <property type="evidence" value="ECO:0007669"/>
    <property type="project" value="UniProtKB-UniRule"/>
</dbReference>
<dbReference type="InterPro" id="IPR040175">
    <property type="entry name" value="TET1/2/3"/>
</dbReference>
<evidence type="ECO:0000313" key="15">
    <source>
        <dbReference type="Proteomes" id="UP000261540"/>
    </source>
</evidence>
<dbReference type="PANTHER" id="PTHR23358:SF3">
    <property type="entry name" value="METHYLCYTOSINE DIOXYGENASE TET2"/>
    <property type="match status" value="1"/>
</dbReference>
<dbReference type="OrthoDB" id="8854879at2759"/>
<keyword evidence="7 11" id="KW-0560">Oxidoreductase</keyword>
<dbReference type="GO" id="GO:0040029">
    <property type="term" value="P:epigenetic regulation of gene expression"/>
    <property type="evidence" value="ECO:0007669"/>
    <property type="project" value="InterPro"/>
</dbReference>
<dbReference type="GO" id="GO:0008270">
    <property type="term" value="F:zinc ion binding"/>
    <property type="evidence" value="ECO:0007669"/>
    <property type="project" value="UniProtKB-UniRule"/>
</dbReference>
<feature type="region of interest" description="Disordered" evidence="12">
    <location>
        <begin position="1486"/>
        <end position="1529"/>
    </location>
</feature>
<keyword evidence="4 11" id="KW-0479">Metal-binding</keyword>
<dbReference type="EC" id="1.14.11.80" evidence="11"/>
<keyword evidence="5 11" id="KW-0862">Zinc</keyword>
<dbReference type="PANTHER" id="PTHR23358">
    <property type="entry name" value="METHYLCYTOSINE DIOXYGENASE TET"/>
    <property type="match status" value="1"/>
</dbReference>
<dbReference type="Ensembl" id="ENSPKIT00000013460.1">
    <property type="protein sequence ID" value="ENSPKIP00000032590.1"/>
    <property type="gene ID" value="ENSPKIG00000012637.1"/>
</dbReference>
<reference evidence="14" key="2">
    <citation type="submission" date="2025-09" db="UniProtKB">
        <authorList>
            <consortium name="Ensembl"/>
        </authorList>
    </citation>
    <scope>IDENTIFICATION</scope>
</reference>
<dbReference type="GO" id="GO:0045944">
    <property type="term" value="P:positive regulation of transcription by RNA polymerase II"/>
    <property type="evidence" value="ECO:0007669"/>
    <property type="project" value="TreeGrafter"/>
</dbReference>
<proteinExistence type="inferred from homology"/>
<protein>
    <recommendedName>
        <fullName evidence="11">Methylcytosine dioxygenase TET</fullName>
        <ecNumber evidence="11">1.14.11.80</ecNumber>
    </recommendedName>
</protein>
<comment type="cofactor">
    <cofactor evidence="11">
        <name>Fe(2+)</name>
        <dbReference type="ChEBI" id="CHEBI:29033"/>
    </cofactor>
    <text evidence="11">Binds 1 Fe(2+) ion per subunit.</text>
</comment>